<accession>A0A101KNP9</accession>
<comment type="caution">
    <text evidence="1">The sequence shown here is derived from an EMBL/GenBank/DDBJ whole genome shotgun (WGS) entry which is preliminary data.</text>
</comment>
<name>A0A101KNP9_RHILI</name>
<reference evidence="1 2" key="1">
    <citation type="submission" date="2015-12" db="EMBL/GenBank/DDBJ databases">
        <title>Draft genome sequence of Mesorhizobium sp. UFLA 01-765, a multitolerant efficient symbiont and plant-growth promoting strain isolated from Zn-mining soil using Leucaena leucocephala as a trap plant.</title>
        <authorList>
            <person name="Rangel W.M."/>
            <person name="Thijs S."/>
            <person name="Longatti S.M."/>
            <person name="Moreira F.M."/>
            <person name="Weyens N."/>
            <person name="Vangronsveld J."/>
            <person name="Van Hamme J.D."/>
            <person name="Bottos E.M."/>
            <person name="Rineau F."/>
        </authorList>
    </citation>
    <scope>NUCLEOTIDE SEQUENCE [LARGE SCALE GENOMIC DNA]</scope>
    <source>
        <strain evidence="1 2">UFLA 01-765</strain>
    </source>
</reference>
<evidence type="ECO:0000313" key="1">
    <source>
        <dbReference type="EMBL" id="KUM24204.1"/>
    </source>
</evidence>
<gene>
    <name evidence="1" type="ORF">AU467_07265</name>
</gene>
<sequence length="64" mass="6749">MNRVAATALKTLRLLPRAVLILMLLAAPVLAVPMMRANTGSIIEAPTPKKAGIGFVLLVSLQRG</sequence>
<proteinExistence type="predicted"/>
<dbReference type="Proteomes" id="UP000053176">
    <property type="component" value="Unassembled WGS sequence"/>
</dbReference>
<protein>
    <submittedName>
        <fullName evidence="1">Uncharacterized protein</fullName>
    </submittedName>
</protein>
<dbReference type="AlphaFoldDB" id="A0A101KNP9"/>
<evidence type="ECO:0000313" key="2">
    <source>
        <dbReference type="Proteomes" id="UP000053176"/>
    </source>
</evidence>
<dbReference type="EMBL" id="LPWA01000142">
    <property type="protein sequence ID" value="KUM24204.1"/>
    <property type="molecule type" value="Genomic_DNA"/>
</dbReference>
<organism evidence="1 2">
    <name type="scientific">Rhizobium loti</name>
    <name type="common">Mesorhizobium loti</name>
    <dbReference type="NCBI Taxonomy" id="381"/>
    <lineage>
        <taxon>Bacteria</taxon>
        <taxon>Pseudomonadati</taxon>
        <taxon>Pseudomonadota</taxon>
        <taxon>Alphaproteobacteria</taxon>
        <taxon>Hyphomicrobiales</taxon>
        <taxon>Phyllobacteriaceae</taxon>
        <taxon>Mesorhizobium</taxon>
    </lineage>
</organism>